<protein>
    <recommendedName>
        <fullName evidence="3">HNH nuclease domain-containing protein</fullName>
    </recommendedName>
</protein>
<dbReference type="Proteomes" id="UP000053593">
    <property type="component" value="Unassembled WGS sequence"/>
</dbReference>
<evidence type="ECO:0008006" key="3">
    <source>
        <dbReference type="Google" id="ProtNLM"/>
    </source>
</evidence>
<dbReference type="HOGENOM" id="CLU_049186_1_0_1"/>
<dbReference type="EMBL" id="KN834838">
    <property type="protein sequence ID" value="KIK52692.1"/>
    <property type="molecule type" value="Genomic_DNA"/>
</dbReference>
<organism evidence="1 2">
    <name type="scientific">Collybiopsis luxurians FD-317 M1</name>
    <dbReference type="NCBI Taxonomy" id="944289"/>
    <lineage>
        <taxon>Eukaryota</taxon>
        <taxon>Fungi</taxon>
        <taxon>Dikarya</taxon>
        <taxon>Basidiomycota</taxon>
        <taxon>Agaricomycotina</taxon>
        <taxon>Agaricomycetes</taxon>
        <taxon>Agaricomycetidae</taxon>
        <taxon>Agaricales</taxon>
        <taxon>Marasmiineae</taxon>
        <taxon>Omphalotaceae</taxon>
        <taxon>Collybiopsis</taxon>
        <taxon>Collybiopsis luxurians</taxon>
    </lineage>
</organism>
<evidence type="ECO:0000313" key="2">
    <source>
        <dbReference type="Proteomes" id="UP000053593"/>
    </source>
</evidence>
<proteinExistence type="predicted"/>
<keyword evidence="2" id="KW-1185">Reference proteome</keyword>
<evidence type="ECO:0000313" key="1">
    <source>
        <dbReference type="EMBL" id="KIK52692.1"/>
    </source>
</evidence>
<gene>
    <name evidence="1" type="ORF">GYMLUDRAFT_49759</name>
</gene>
<sequence>MTQIEGLVPGELPASGNILRLFFTPGHRSVYDQVYQAATTESDETKQRNLQVLGFLILFAPRLDSEALAEIVSAVRSTASEDLHVLGKVYLDCFIRPFYNFRGPRTPFSPDHPSRPSFNARVQQIKATLTEAPKNHSDAKDKALVRDGYRCVVTRLIDPNCMSFFDAKQIDTFGTGTTRCAHIVPDSTVFGMHEELNKKYLASILAVFDRFGIKIDTLNRDKMHSLENVMTLALQIYDTFDKLELWLEATDNEHEYIVKAINENDFLLRTTVHGPIKLTSSDPNVPLPNPQFLEFHAAACKIAHLSGVAEHIENVLRDYERIGVLAEDGGSMAVLEQALFQAGSV</sequence>
<accession>A0A0D0C4C6</accession>
<dbReference type="OrthoDB" id="2104739at2759"/>
<dbReference type="AlphaFoldDB" id="A0A0D0C4C6"/>
<reference evidence="1 2" key="1">
    <citation type="submission" date="2014-04" db="EMBL/GenBank/DDBJ databases">
        <title>Evolutionary Origins and Diversification of the Mycorrhizal Mutualists.</title>
        <authorList>
            <consortium name="DOE Joint Genome Institute"/>
            <consortium name="Mycorrhizal Genomics Consortium"/>
            <person name="Kohler A."/>
            <person name="Kuo A."/>
            <person name="Nagy L.G."/>
            <person name="Floudas D."/>
            <person name="Copeland A."/>
            <person name="Barry K.W."/>
            <person name="Cichocki N."/>
            <person name="Veneault-Fourrey C."/>
            <person name="LaButti K."/>
            <person name="Lindquist E.A."/>
            <person name="Lipzen A."/>
            <person name="Lundell T."/>
            <person name="Morin E."/>
            <person name="Murat C."/>
            <person name="Riley R."/>
            <person name="Ohm R."/>
            <person name="Sun H."/>
            <person name="Tunlid A."/>
            <person name="Henrissat B."/>
            <person name="Grigoriev I.V."/>
            <person name="Hibbett D.S."/>
            <person name="Martin F."/>
        </authorList>
    </citation>
    <scope>NUCLEOTIDE SEQUENCE [LARGE SCALE GENOMIC DNA]</scope>
    <source>
        <strain evidence="1 2">FD-317 M1</strain>
    </source>
</reference>
<name>A0A0D0C4C6_9AGAR</name>